<dbReference type="AlphaFoldDB" id="A0A3D8RAE9"/>
<dbReference type="STRING" id="1849047.A0A3D8RAE9"/>
<reference evidence="2 3" key="1">
    <citation type="journal article" date="2018" name="IMA Fungus">
        <title>IMA Genome-F 9: Draft genome sequence of Annulohypoxylon stygium, Aspergillus mulundensis, Berkeleyomyces basicola (syn. Thielaviopsis basicola), Ceratocystis smalleyi, two Cercospora beticola strains, Coleophoma cylindrospora, Fusarium fracticaudum, Phialophora cf. hyalina, and Morchella septimelata.</title>
        <authorList>
            <person name="Wingfield B.D."/>
            <person name="Bills G.F."/>
            <person name="Dong Y."/>
            <person name="Huang W."/>
            <person name="Nel W.J."/>
            <person name="Swalarsk-Parry B.S."/>
            <person name="Vaghefi N."/>
            <person name="Wilken P.M."/>
            <person name="An Z."/>
            <person name="de Beer Z.W."/>
            <person name="De Vos L."/>
            <person name="Chen L."/>
            <person name="Duong T.A."/>
            <person name="Gao Y."/>
            <person name="Hammerbacher A."/>
            <person name="Kikkert J.R."/>
            <person name="Li Y."/>
            <person name="Li H."/>
            <person name="Li K."/>
            <person name="Li Q."/>
            <person name="Liu X."/>
            <person name="Ma X."/>
            <person name="Naidoo K."/>
            <person name="Pethybridge S.J."/>
            <person name="Sun J."/>
            <person name="Steenkamp E.T."/>
            <person name="van der Nest M.A."/>
            <person name="van Wyk S."/>
            <person name="Wingfield M.J."/>
            <person name="Xiong C."/>
            <person name="Yue Q."/>
            <person name="Zhang X."/>
        </authorList>
    </citation>
    <scope>NUCLEOTIDE SEQUENCE [LARGE SCALE GENOMIC DNA]</scope>
    <source>
        <strain evidence="2 3">BP6252</strain>
    </source>
</reference>
<accession>A0A3D8RAE9</accession>
<feature type="compositionally biased region" description="Polar residues" evidence="1">
    <location>
        <begin position="84"/>
        <end position="97"/>
    </location>
</feature>
<dbReference type="OrthoDB" id="5973539at2759"/>
<dbReference type="PANTHER" id="PTHR38116:SF8">
    <property type="entry name" value="BZIP DOMAIN-CONTAINING PROTEIN"/>
    <property type="match status" value="1"/>
</dbReference>
<evidence type="ECO:0008006" key="4">
    <source>
        <dbReference type="Google" id="ProtNLM"/>
    </source>
</evidence>
<dbReference type="CDD" id="cd14688">
    <property type="entry name" value="bZIP_YAP"/>
    <property type="match status" value="1"/>
</dbReference>
<sequence length="477" mass="53038">MGTSANPSPLICSTTATDPGCPSKSGKRTLTEARREQNRVNQRTYRQKQRAQRLLGLPHRYIRSSVPKQELRPRPESRTLEPATITNDQAGSPTNRSPIPLIEPALIQEPDSILPSQEHVATAQTELRPPPLDSSCLIQDSFGSTNHLENFTETLFHSPSTIGIPYLAVEPSSTCIPPDFETAYPSLGEDLVSTPFPINEVTDIPDGEIISLSPLAFLSLELHTATSEWPLIQDESLPSSTSLSNTSIASQPHLHYIQDIPIQETSKQSLDVARVNTPRHEMLLRGRQSTPASPNIISSSCLPNPWMNNFQLSQPNFVLACIHNARSMGFLIEDTDSMMVQGIKPSPFYRSVTPADDPTTLLAMATKPSTPIHLRPTLPQILYLHPTFMDLIPIPSFRARAITLAATRPHLLDLWDLKSDIVQMNGLGLWSCVSYTTGSRRAGAGLGQPWDIRSWEAAPWFRNKWRMLLDVDERVWN</sequence>
<feature type="region of interest" description="Disordered" evidence="1">
    <location>
        <begin position="1"/>
        <end position="99"/>
    </location>
</feature>
<dbReference type="EMBL" id="PDLM01000008">
    <property type="protein sequence ID" value="RDW70995.1"/>
    <property type="molecule type" value="Genomic_DNA"/>
</dbReference>
<feature type="compositionally biased region" description="Polar residues" evidence="1">
    <location>
        <begin position="1"/>
        <end position="17"/>
    </location>
</feature>
<protein>
    <recommendedName>
        <fullName evidence="4">BZIP domain-containing protein</fullName>
    </recommendedName>
</protein>
<name>A0A3D8RAE9_9HELO</name>
<evidence type="ECO:0000313" key="3">
    <source>
        <dbReference type="Proteomes" id="UP000256645"/>
    </source>
</evidence>
<keyword evidence="3" id="KW-1185">Reference proteome</keyword>
<dbReference type="PANTHER" id="PTHR38116">
    <property type="entry name" value="CHROMOSOME 7, WHOLE GENOME SHOTGUN SEQUENCE"/>
    <property type="match status" value="1"/>
</dbReference>
<proteinExistence type="predicted"/>
<feature type="compositionally biased region" description="Basic and acidic residues" evidence="1">
    <location>
        <begin position="29"/>
        <end position="38"/>
    </location>
</feature>
<evidence type="ECO:0000256" key="1">
    <source>
        <dbReference type="SAM" id="MobiDB-lite"/>
    </source>
</evidence>
<feature type="compositionally biased region" description="Basic and acidic residues" evidence="1">
    <location>
        <begin position="69"/>
        <end position="79"/>
    </location>
</feature>
<evidence type="ECO:0000313" key="2">
    <source>
        <dbReference type="EMBL" id="RDW70995.1"/>
    </source>
</evidence>
<dbReference type="InterPro" id="IPR021833">
    <property type="entry name" value="DUF3425"/>
</dbReference>
<gene>
    <name evidence="2" type="ORF">BP6252_07558</name>
</gene>
<dbReference type="Proteomes" id="UP000256645">
    <property type="component" value="Unassembled WGS sequence"/>
</dbReference>
<organism evidence="2 3">
    <name type="scientific">Coleophoma cylindrospora</name>
    <dbReference type="NCBI Taxonomy" id="1849047"/>
    <lineage>
        <taxon>Eukaryota</taxon>
        <taxon>Fungi</taxon>
        <taxon>Dikarya</taxon>
        <taxon>Ascomycota</taxon>
        <taxon>Pezizomycotina</taxon>
        <taxon>Leotiomycetes</taxon>
        <taxon>Helotiales</taxon>
        <taxon>Dermateaceae</taxon>
        <taxon>Coleophoma</taxon>
    </lineage>
</organism>
<dbReference type="Pfam" id="PF11905">
    <property type="entry name" value="DUF3425"/>
    <property type="match status" value="1"/>
</dbReference>
<comment type="caution">
    <text evidence="2">The sequence shown here is derived from an EMBL/GenBank/DDBJ whole genome shotgun (WGS) entry which is preliminary data.</text>
</comment>